<name>A0ABD0US12_DENTH</name>
<reference evidence="2 3" key="1">
    <citation type="journal article" date="2024" name="Plant Biotechnol. J.">
        <title>Dendrobium thyrsiflorum genome and its molecular insights into genes involved in important horticultural traits.</title>
        <authorList>
            <person name="Chen B."/>
            <person name="Wang J.Y."/>
            <person name="Zheng P.J."/>
            <person name="Li K.L."/>
            <person name="Liang Y.M."/>
            <person name="Chen X.F."/>
            <person name="Zhang C."/>
            <person name="Zhao X."/>
            <person name="He X."/>
            <person name="Zhang G.Q."/>
            <person name="Liu Z.J."/>
            <person name="Xu Q."/>
        </authorList>
    </citation>
    <scope>NUCLEOTIDE SEQUENCE [LARGE SCALE GENOMIC DNA]</scope>
    <source>
        <strain evidence="2">GZMU011</strain>
    </source>
</reference>
<evidence type="ECO:0000313" key="2">
    <source>
        <dbReference type="EMBL" id="KAL0915649.1"/>
    </source>
</evidence>
<keyword evidence="1" id="KW-0472">Membrane</keyword>
<keyword evidence="1" id="KW-1133">Transmembrane helix</keyword>
<comment type="caution">
    <text evidence="2">The sequence shown here is derived from an EMBL/GenBank/DDBJ whole genome shotgun (WGS) entry which is preliminary data.</text>
</comment>
<organism evidence="2 3">
    <name type="scientific">Dendrobium thyrsiflorum</name>
    <name type="common">Pinecone-like raceme dendrobium</name>
    <name type="synonym">Orchid</name>
    <dbReference type="NCBI Taxonomy" id="117978"/>
    <lineage>
        <taxon>Eukaryota</taxon>
        <taxon>Viridiplantae</taxon>
        <taxon>Streptophyta</taxon>
        <taxon>Embryophyta</taxon>
        <taxon>Tracheophyta</taxon>
        <taxon>Spermatophyta</taxon>
        <taxon>Magnoliopsida</taxon>
        <taxon>Liliopsida</taxon>
        <taxon>Asparagales</taxon>
        <taxon>Orchidaceae</taxon>
        <taxon>Epidendroideae</taxon>
        <taxon>Malaxideae</taxon>
        <taxon>Dendrobiinae</taxon>
        <taxon>Dendrobium</taxon>
    </lineage>
</organism>
<proteinExistence type="predicted"/>
<evidence type="ECO:0000256" key="1">
    <source>
        <dbReference type="SAM" id="Phobius"/>
    </source>
</evidence>
<sequence length="61" mass="7095">MDQFVNLFVIFELDFPYVIFSSYVVGVKMIFFIIGHHIEMASVVVVKPCRNLSVRNENENV</sequence>
<keyword evidence="3" id="KW-1185">Reference proteome</keyword>
<protein>
    <recommendedName>
        <fullName evidence="4">Transmembrane protein</fullName>
    </recommendedName>
</protein>
<dbReference type="Proteomes" id="UP001552299">
    <property type="component" value="Unassembled WGS sequence"/>
</dbReference>
<evidence type="ECO:0008006" key="4">
    <source>
        <dbReference type="Google" id="ProtNLM"/>
    </source>
</evidence>
<accession>A0ABD0US12</accession>
<evidence type="ECO:0000313" key="3">
    <source>
        <dbReference type="Proteomes" id="UP001552299"/>
    </source>
</evidence>
<feature type="transmembrane region" description="Helical" evidence="1">
    <location>
        <begin position="15"/>
        <end position="34"/>
    </location>
</feature>
<dbReference type="EMBL" id="JANQDX010000012">
    <property type="protein sequence ID" value="KAL0915649.1"/>
    <property type="molecule type" value="Genomic_DNA"/>
</dbReference>
<gene>
    <name evidence="2" type="ORF">M5K25_016082</name>
</gene>
<keyword evidence="1" id="KW-0812">Transmembrane</keyword>
<dbReference type="AlphaFoldDB" id="A0ABD0US12"/>